<dbReference type="Proteomes" id="UP000033483">
    <property type="component" value="Unassembled WGS sequence"/>
</dbReference>
<dbReference type="CDD" id="cd00078">
    <property type="entry name" value="HECTc"/>
    <property type="match status" value="1"/>
</dbReference>
<keyword evidence="8" id="KW-0509">mRNA transport</keyword>
<feature type="compositionally biased region" description="Basic and acidic residues" evidence="12">
    <location>
        <begin position="2483"/>
        <end position="2492"/>
    </location>
</feature>
<dbReference type="EMBL" id="LAEV01000882">
    <property type="protein sequence ID" value="KKA29364.1"/>
    <property type="molecule type" value="Genomic_DNA"/>
</dbReference>
<dbReference type="InterPro" id="IPR000569">
    <property type="entry name" value="HECT_dom"/>
</dbReference>
<feature type="compositionally biased region" description="Acidic residues" evidence="12">
    <location>
        <begin position="2464"/>
        <end position="2482"/>
    </location>
</feature>
<evidence type="ECO:0000256" key="1">
    <source>
        <dbReference type="ARBA" id="ARBA00000885"/>
    </source>
</evidence>
<dbReference type="GO" id="GO:0006511">
    <property type="term" value="P:ubiquitin-dependent protein catabolic process"/>
    <property type="evidence" value="ECO:0007669"/>
    <property type="project" value="TreeGrafter"/>
</dbReference>
<comment type="pathway">
    <text evidence="3">Protein modification; protein ubiquitination.</text>
</comment>
<feature type="active site" description="Glycyl thioester intermediate" evidence="11">
    <location>
        <position position="4122"/>
    </location>
</feature>
<comment type="caution">
    <text evidence="14">The sequence shown here is derived from an EMBL/GenBank/DDBJ whole genome shotgun (WGS) entry which is preliminary data.</text>
</comment>
<proteinExistence type="inferred from homology"/>
<feature type="compositionally biased region" description="Basic and acidic residues" evidence="12">
    <location>
        <begin position="2822"/>
        <end position="2856"/>
    </location>
</feature>
<dbReference type="SMART" id="SM00119">
    <property type="entry name" value="HECTc"/>
    <property type="match status" value="1"/>
</dbReference>
<feature type="region of interest" description="Disordered" evidence="12">
    <location>
        <begin position="2822"/>
        <end position="2858"/>
    </location>
</feature>
<evidence type="ECO:0000256" key="9">
    <source>
        <dbReference type="ARBA" id="ARBA00023242"/>
    </source>
</evidence>
<feature type="region of interest" description="Disordered" evidence="12">
    <location>
        <begin position="222"/>
        <end position="247"/>
    </location>
</feature>
<dbReference type="UniPathway" id="UPA00143"/>
<dbReference type="FunFam" id="3.30.2410.10:FF:000004">
    <property type="entry name" value="E3 ubiquitin-protein ligase HUWE1, variant"/>
    <property type="match status" value="1"/>
</dbReference>
<dbReference type="FunFam" id="3.30.2160.10:FF:000001">
    <property type="entry name" value="E3 ubiquitin-protein ligase NEDD4-like"/>
    <property type="match status" value="1"/>
</dbReference>
<dbReference type="FunFam" id="3.90.1750.10:FF:000003">
    <property type="entry name" value="E3 ubiquitin-protein ligase UPL1"/>
    <property type="match status" value="1"/>
</dbReference>
<dbReference type="InterPro" id="IPR025527">
    <property type="entry name" value="HUWE1/Rev1_UBM"/>
</dbReference>
<feature type="compositionally biased region" description="Basic and acidic residues" evidence="12">
    <location>
        <begin position="2453"/>
        <end position="2463"/>
    </location>
</feature>
<organism evidence="14 15">
    <name type="scientific">Thielaviopsis punctulata</name>
    <dbReference type="NCBI Taxonomy" id="72032"/>
    <lineage>
        <taxon>Eukaryota</taxon>
        <taxon>Fungi</taxon>
        <taxon>Dikarya</taxon>
        <taxon>Ascomycota</taxon>
        <taxon>Pezizomycotina</taxon>
        <taxon>Sordariomycetes</taxon>
        <taxon>Hypocreomycetidae</taxon>
        <taxon>Microascales</taxon>
        <taxon>Ceratocystidaceae</taxon>
        <taxon>Thielaviopsis</taxon>
    </lineage>
</organism>
<reference evidence="14 15" key="1">
    <citation type="submission" date="2015-03" db="EMBL/GenBank/DDBJ databases">
        <authorList>
            <person name="Radwan O."/>
            <person name="Al-Naeli F.A."/>
            <person name="Rendon G.A."/>
            <person name="Fields C."/>
        </authorList>
    </citation>
    <scope>NUCLEOTIDE SEQUENCE [LARGE SCALE GENOMIC DNA]</scope>
    <source>
        <strain evidence="14">CR-DP1</strain>
    </source>
</reference>
<feature type="region of interest" description="Disordered" evidence="12">
    <location>
        <begin position="2013"/>
        <end position="2056"/>
    </location>
</feature>
<feature type="compositionally biased region" description="Acidic residues" evidence="12">
    <location>
        <begin position="2343"/>
        <end position="2394"/>
    </location>
</feature>
<feature type="compositionally biased region" description="Acidic residues" evidence="12">
    <location>
        <begin position="2493"/>
        <end position="2506"/>
    </location>
</feature>
<evidence type="ECO:0000256" key="8">
    <source>
        <dbReference type="ARBA" id="ARBA00022816"/>
    </source>
</evidence>
<feature type="region of interest" description="Disordered" evidence="12">
    <location>
        <begin position="3013"/>
        <end position="3071"/>
    </location>
</feature>
<evidence type="ECO:0000256" key="3">
    <source>
        <dbReference type="ARBA" id="ARBA00004906"/>
    </source>
</evidence>
<dbReference type="PANTHER" id="PTHR11254">
    <property type="entry name" value="HECT DOMAIN UBIQUITIN-PROTEIN LIGASE"/>
    <property type="match status" value="1"/>
</dbReference>
<feature type="compositionally biased region" description="Polar residues" evidence="12">
    <location>
        <begin position="1539"/>
        <end position="1558"/>
    </location>
</feature>
<dbReference type="Pfam" id="PF14377">
    <property type="entry name" value="UBM"/>
    <property type="match status" value="3"/>
</dbReference>
<dbReference type="Pfam" id="PF00632">
    <property type="entry name" value="HECT"/>
    <property type="match status" value="1"/>
</dbReference>
<keyword evidence="5" id="KW-0813">Transport</keyword>
<evidence type="ECO:0000313" key="15">
    <source>
        <dbReference type="Proteomes" id="UP000033483"/>
    </source>
</evidence>
<dbReference type="Pfam" id="PF06012">
    <property type="entry name" value="DUF908"/>
    <property type="match status" value="1"/>
</dbReference>
<keyword evidence="15" id="KW-1185">Reference proteome</keyword>
<evidence type="ECO:0000259" key="13">
    <source>
        <dbReference type="PROSITE" id="PS50237"/>
    </source>
</evidence>
<feature type="compositionally biased region" description="Basic and acidic residues" evidence="12">
    <location>
        <begin position="3013"/>
        <end position="3027"/>
    </location>
</feature>
<dbReference type="GO" id="GO:0000209">
    <property type="term" value="P:protein polyubiquitination"/>
    <property type="evidence" value="ECO:0007669"/>
    <property type="project" value="TreeGrafter"/>
</dbReference>
<comment type="catalytic activity">
    <reaction evidence="1">
        <text>S-ubiquitinyl-[E2 ubiquitin-conjugating enzyme]-L-cysteine + [acceptor protein]-L-lysine = [E2 ubiquitin-conjugating enzyme]-L-cysteine + N(6)-ubiquitinyl-[acceptor protein]-L-lysine.</text>
        <dbReference type="EC" id="2.3.2.26"/>
    </reaction>
</comment>
<feature type="region of interest" description="Disordered" evidence="12">
    <location>
        <begin position="1507"/>
        <end position="1586"/>
    </location>
</feature>
<dbReference type="InterPro" id="IPR035983">
    <property type="entry name" value="Hect_E3_ubiquitin_ligase"/>
</dbReference>
<feature type="region of interest" description="Disordered" evidence="12">
    <location>
        <begin position="2637"/>
        <end position="2658"/>
    </location>
</feature>
<evidence type="ECO:0000256" key="10">
    <source>
        <dbReference type="ARBA" id="ARBA00034494"/>
    </source>
</evidence>
<feature type="compositionally biased region" description="Acidic residues" evidence="12">
    <location>
        <begin position="2417"/>
        <end position="2452"/>
    </location>
</feature>
<protein>
    <recommendedName>
        <fullName evidence="4">HECT-type E3 ubiquitin transferase</fullName>
        <ecNumber evidence="4">2.3.2.26</ecNumber>
    </recommendedName>
</protein>
<feature type="compositionally biased region" description="Polar residues" evidence="12">
    <location>
        <begin position="2883"/>
        <end position="2893"/>
    </location>
</feature>
<feature type="compositionally biased region" description="Low complexity" evidence="12">
    <location>
        <begin position="1928"/>
        <end position="1940"/>
    </location>
</feature>
<dbReference type="PANTHER" id="PTHR11254:SF67">
    <property type="entry name" value="E3 UBIQUITIN-PROTEIN LIGASE HUWE1"/>
    <property type="match status" value="1"/>
</dbReference>
<evidence type="ECO:0000256" key="5">
    <source>
        <dbReference type="ARBA" id="ARBA00022448"/>
    </source>
</evidence>
<dbReference type="GO" id="GO:0051028">
    <property type="term" value="P:mRNA transport"/>
    <property type="evidence" value="ECO:0007669"/>
    <property type="project" value="UniProtKB-KW"/>
</dbReference>
<comment type="subcellular location">
    <subcellularLocation>
        <location evidence="2">Nucleus</location>
    </subcellularLocation>
</comment>
<dbReference type="InterPro" id="IPR010314">
    <property type="entry name" value="E3_Ub_ligase_DUF913"/>
</dbReference>
<dbReference type="GO" id="GO:0005737">
    <property type="term" value="C:cytoplasm"/>
    <property type="evidence" value="ECO:0007669"/>
    <property type="project" value="TreeGrafter"/>
</dbReference>
<evidence type="ECO:0000256" key="6">
    <source>
        <dbReference type="ARBA" id="ARBA00022679"/>
    </source>
</evidence>
<comment type="similarity">
    <text evidence="10">Belongs to the UPL family. TOM1/PTR1 subfamily.</text>
</comment>
<keyword evidence="9" id="KW-0539">Nucleus</keyword>
<feature type="region of interest" description="Disordered" evidence="12">
    <location>
        <begin position="1922"/>
        <end position="1987"/>
    </location>
</feature>
<accession>A0A0F4ZFJ4</accession>
<dbReference type="Gene3D" id="3.30.2410.10">
    <property type="entry name" value="Hect, E3 ligase catalytic domain"/>
    <property type="match status" value="1"/>
</dbReference>
<feature type="region of interest" description="Disordered" evidence="12">
    <location>
        <begin position="724"/>
        <end position="764"/>
    </location>
</feature>
<keyword evidence="7 11" id="KW-0833">Ubl conjugation pathway</keyword>
<feature type="domain" description="HECT" evidence="13">
    <location>
        <begin position="3819"/>
        <end position="4155"/>
    </location>
</feature>
<dbReference type="InterPro" id="IPR016024">
    <property type="entry name" value="ARM-type_fold"/>
</dbReference>
<feature type="compositionally biased region" description="Basic and acidic residues" evidence="12">
    <location>
        <begin position="733"/>
        <end position="762"/>
    </location>
</feature>
<sequence>MVKITRTMQPKHRAALTPWLKNYVQEASVTPLPKLAKKLATFPSAWPFPRGDLYHWIPLLNRFDNILETFVNTYHLNNGPQTEDFRCDLLLNQPKDLEFCDTTTWTTETLANEGYGAQGDEQLMESVLRFTAMLLDRCGNRSIYASSSYLNDLLFTYSLPILLETLQVGSKLAHRYQASVKRLGSPNNSRQISALLANHYNIDLERVQLLTHAFTKTPLANSHATTATPSAKGKEKMHHSHGRSSGSKHANNLLAILGPDGALWDGWGDVRVVYYASTPGTEDGQPSASAIMHTPTPLRRSSTSGSASNTPKIIHQSGVDDAFTKTPRSAGDALPSSQKIFEVSQADVINKSIGELVAMMPENMADFSRYEALHRLRVAKALLGTPETREKILAIRLLAVLNLTYIHPESTFVEKVLRNDADEIRKYQLVYQLAELIHPTIDTSIQVPLWIQSIAMSLLENISMFESRFNDVFSALNANVNHGVLLYVVRKAVAGIKEDSTPIMKAMEMKSSEVDDWRRALFALTLHMSMNTRVGQEMAAAGLVEALIETLGFTTPAAKKLHSMFVQFLDNLVLNYQPAFNTFFSINGLDAISKLVVDTVSEALESIPSNGISSELKSDIVDYNIPFWQQSTLKWVLKFVHHILSNWYNNSGNADRLLRNLADKSDFLRTLRTIMESVANFGSAVWTHAVMILSDFINNDPTSFAAIMESGMIRSFLESISDCPIPDVNQPGEEERERQSEGADENHDSMTFEPDTRPHPPPREILAIPRSRPLAKGISPTSEAIKAIPTALGSICLNKAGLKMAVESRAIETLLETFESPAHLACMAHDRNLSMDLGRTFDELARHHPPLKQSIANAVIDMTARVCEMGRDIRTVEDWGTHLFVLDVNGKRVHCNKDLLQNLKKAEAEPKSGEETQKDEEPKKDTFEYTVCVQELSTFLEMYLSNVTLRREFANQGGMRILLDILESPSLHSKSLSPETPLNTLFSVVARIAEQPPAVYMPQLLHRTIDALTEVFTIVNPKNGDPSFFAAFLRKETTMTSAQFESLSAEEQRVLVNGEGAARALVKAQMLLLTICCTFPSVGRGQPQAQFHNGNLFDFHIKIIQECGALVRMCLKESSQMNMLVPKHWQPLYQSNADVDATILSATTGDGLVMNPLLSDIPEYNVVDALGISEDDDTGSKPPATEDAEVLKKNIKYQNYHLLKFLLDTAPAALPSLLAVYGKAVFPRRYTSRDKYVKSQHLLIAKALGATMMDYLRLSVEETGASPTVRDYVYWIKMVQFIEDSVHDGMPDLGPMRILMPTFLSLQYQGLFPVLNAMATQFSKEISRCQDSTPKENPGRIAVYGLRKILEFYVMLITMKTTESLNSSSIIVGTEVREPVSRQVLDTEIRVAIGPTILCLWKSDALNKLSRSLVASVITILRQVTNKEADSTSSYRLSAPICELVFKHPVQEFKFDDLTIKSVLQQLSNLDVGDDVKIPLAIEGVFRCLNTLGPTVEYCQAHISGRAGPRNPLPDGITHEYNPDPQSSTQVGEPMAVDSVSQLLGDNDNDGYTSNHSVESNDDDNSQAEGTAAENANTADGQSGPRETILAVENRKKIEALRTDLQATLVDRTLEVLSSHSNAAVEVSELVLNILTQEKSEEEYSSVGSTIIFALCSLSDDAHERGDTISAYAHLLALLLQDRSFFNCNFATLKETLGQYISFLSPIETSSEGQLPLWFPYILLIVEILLSHDQQPQESKLAPPGEESSVPGKVVLVTPKSVFTMEQCRELLNNVLSMLPRIGKQDTFATATLRVLVILTREREFATIMGERKNLQRLFVMVKQLASTGAERLRQSKVNQSVMIILRHIIEDDETVKQIMRYEIKNYFDNPTRSARVLDVQTYIKALPMLVLRSPKLFVEISNEMLKFVRWTTSTIETGRGNILGLKSSETPANAEPASENAEETATESKEAEKKEDESTGTVKPSTEAAEDVDMTSQNAKSAEKKVPVLENPDGVIHFLLCELVNYREVEDKEVPAEDEVKVDKESASASSSKQPPGESCSNKSGESPAEADKKPLSKLAFKPEDHPIFVYRCFLLNTVTELLQSYNRTKMEFINFKRSAPVQNHTPVRPRSSVLNYLISDLLCQGTLNGNPESLSSKKKLATAAHVQRLLLALVSRTTEKFQTPHKHRYDYDNDADLLFVRTFVVDTILKAYERATVPDEPVETRYLRMQCLSELMNFMVGDKERDAAASRVMDPSLNVTYMQIRRMMFEKGYIEKLTASIAEIDLNYPGVKRSIKYILRVLRVLTDTAKELSISNLITTGALPDYEDDLESASSLSELEDGREDTPDLYRNTTLGISEIRDEDDISEDEDVDDDEEMYEDEYGEEMDFDEEEMSAEDDENVSDDSEEELEQMEGMSDMGPIEGLPGHPSMLEVVMDDDEDMDEDEDDDDDDDDEDDDMDDDEIDLDDIDEHVHQEIRDEDGNIIEDDGDSAWESESQDGVDDHHDHDHDEEIDEEEFETQMRDEEEAEAHELLHSHRAPEEDALFHLSRVIMGDEGYGNVDMDVMGDHYADMEGDEEEDEMDEDEEYDFDEQFASDDHQPSVGSTLGWDSLLLEGSDAGVIGSARRNRVSRRMPSALSRWPGRDAPDYRFWSHMPPTRSHGTRVPGSSDEGANPLLRPNVAARDAQGRSGTTGGGLVSINLPSDMFGSLSSRFGGSFNPSNSALVLQELLSNMPDMNRGHYIQFHNHLGHSGVHEWYPSRDGRLPTNDWRRDGSAASEPSQAVGFVTARTRDRYQEEASMIHTSHVVDRALRVSVLITALLTPAAQEEDKKRRAAEELKKKERMKELEEQAAHEAAKRERKRQEEQERAEREAAAAAAAAAAEAAAVEAAAAEAAAAATDTGSSVQAENNATGEGMEGVETTTTAATASASESADTIATPSATVAAAPAPSQPRVLTTIRGEQVDVTELGIDPDYLAALPEEFREEVIAQTVSTRRSQAREQSHGTQNEEFQEFLDALPGDLREEIIHQERQDQRRRAREEQRRASHAAVTSGNTAGVSGTAADASAGGTAGSSAAAAPATASRTEENEMDAASILMTFPPELRNEVLLDQPQEFLDRLPPSIAAEARLMHTTLPSNPAASVRHPSAAIVGHTHTDTSLFPPSGPIFTSRNPWTAIPAHATGPFARFLAERPARRTGVVQMLDKAGVATLLRLMFIGQHGSIRSSLFNVLADVCENRQNRIEVISTVLQILQDGSTDMDAVERSFSQLSLKAKRPRELPQGTLDSPKAPQTGVKRSATLAAPLPAAGSSSGSAVSSHSEISPLMIVQQCLDLLSDLSTKSPQISHLFLTEHDLSGYSLKRALTSNIGASGRSRSKTRLSKDAKAQRFAINSLLSLLDRDLVMESSMVMTILAELIYRLTVPLQNMERRRREAEQQHEEAQEKEKQKEKEEADAAAAGAGSSAAGASANPSISASTGASAPAATDKKESEEVAKKPSKPIQMPIIPHSNLTLVVKIFVARECSSKTFQNTISAIKNLSAIPGAKAVFGQELVSQAHILAGHIAADLDGLLPCIEQASSGTEIQGIALAKFSPGTSEQNKLLRVLTALDHLFDTRKKTDNGKATGSGSSAGNHDETDKHDLVLALYKNTGFSTMWEKLSVCLRVIRQRENMINVATILLPLIESLMVVCKNTTAAIETDAPAKGSSLTVVTVTAPSSPKESGIGAGDVFVTSPRPQLDNPQSFSAAQQHISNFFFNFTGEHRRILNELVRNNPKLMSANFSLLVKNPTVLEFDNKRNYFTRSVHSRNNQQSRNFPQLQLSVRRNMVFHDSYRALYFKSGEEMKYGKLNIRFHGEEGVDAGGVTREWFQVLSRQMFDANYALFTPVSSDRTTFHPNKLSAVNDQHLLYFKFVGRIIGKALYEGRVLDCHFSRAVYKRILGKSVSVKDMESFDPDYYKSLLWMLDNDITDIIVETFSVEDEEFGVTTIVDLVPDGRNIAVTEENKKDYVRLVVEHKLLSSVKEQMEHFLKGFHDIIPAELISIFNEQELELLISGLPDVDIDDWKAYTEYHNYTAASQQIQWFWRAVRSFDKEELAKLLQFVTGTSKVPLNGFKELEGMNGVSRFNIHRDYGNKSRLPSSHTCFNQLDLPEYESYEVLRTQLLKAITAGNDYFGFA</sequence>
<feature type="compositionally biased region" description="Polar residues" evidence="12">
    <location>
        <begin position="2028"/>
        <end position="2046"/>
    </location>
</feature>
<dbReference type="EC" id="2.3.2.26" evidence="4"/>
<dbReference type="Gene3D" id="3.30.2160.10">
    <property type="entry name" value="Hect, E3 ligase catalytic domain"/>
    <property type="match status" value="1"/>
</dbReference>
<evidence type="ECO:0000256" key="2">
    <source>
        <dbReference type="ARBA" id="ARBA00004123"/>
    </source>
</evidence>
<dbReference type="PROSITE" id="PS50237">
    <property type="entry name" value="HECT"/>
    <property type="match status" value="1"/>
</dbReference>
<dbReference type="Pfam" id="PF06025">
    <property type="entry name" value="DUF913"/>
    <property type="match status" value="1"/>
</dbReference>
<evidence type="ECO:0000256" key="12">
    <source>
        <dbReference type="SAM" id="MobiDB-lite"/>
    </source>
</evidence>
<feature type="region of interest" description="Disordered" evidence="12">
    <location>
        <begin position="2316"/>
        <end position="2506"/>
    </location>
</feature>
<feature type="region of interest" description="Disordered" evidence="12">
    <location>
        <begin position="2881"/>
        <end position="2939"/>
    </location>
</feature>
<dbReference type="Gene3D" id="3.90.1750.10">
    <property type="entry name" value="Hect, E3 ligase catalytic domains"/>
    <property type="match status" value="1"/>
</dbReference>
<name>A0A0F4ZFJ4_9PEZI</name>
<feature type="compositionally biased region" description="Basic and acidic residues" evidence="12">
    <location>
        <begin position="3410"/>
        <end position="3434"/>
    </location>
</feature>
<feature type="compositionally biased region" description="Low complexity" evidence="12">
    <location>
        <begin position="2894"/>
        <end position="2932"/>
    </location>
</feature>
<keyword evidence="6" id="KW-0808">Transferase</keyword>
<feature type="compositionally biased region" description="Low complexity" evidence="12">
    <location>
        <begin position="1568"/>
        <end position="1581"/>
    </location>
</feature>
<evidence type="ECO:0000256" key="4">
    <source>
        <dbReference type="ARBA" id="ARBA00012485"/>
    </source>
</evidence>
<dbReference type="GO" id="GO:0005634">
    <property type="term" value="C:nucleus"/>
    <property type="evidence" value="ECO:0007669"/>
    <property type="project" value="UniProtKB-SubCell"/>
</dbReference>
<feature type="compositionally biased region" description="Basic and acidic residues" evidence="12">
    <location>
        <begin position="3466"/>
        <end position="3476"/>
    </location>
</feature>
<dbReference type="OrthoDB" id="8068875at2759"/>
<dbReference type="InterPro" id="IPR010309">
    <property type="entry name" value="E3_Ub_ligase_DUF908"/>
</dbReference>
<feature type="region of interest" description="Disordered" evidence="12">
    <location>
        <begin position="3410"/>
        <end position="3482"/>
    </location>
</feature>
<evidence type="ECO:0000313" key="14">
    <source>
        <dbReference type="EMBL" id="KKA29364.1"/>
    </source>
</evidence>
<feature type="compositionally biased region" description="Low complexity" evidence="12">
    <location>
        <begin position="3038"/>
        <end position="3066"/>
    </location>
</feature>
<evidence type="ECO:0000256" key="11">
    <source>
        <dbReference type="PROSITE-ProRule" id="PRU00104"/>
    </source>
</evidence>
<dbReference type="GO" id="GO:0061630">
    <property type="term" value="F:ubiquitin protein ligase activity"/>
    <property type="evidence" value="ECO:0007669"/>
    <property type="project" value="UniProtKB-EC"/>
</dbReference>
<gene>
    <name evidence="14" type="ORF">TD95_001962</name>
</gene>
<dbReference type="SUPFAM" id="SSF56204">
    <property type="entry name" value="Hect, E3 ligase catalytic domain"/>
    <property type="match status" value="1"/>
</dbReference>
<feature type="compositionally biased region" description="Low complexity" evidence="12">
    <location>
        <begin position="3436"/>
        <end position="3465"/>
    </location>
</feature>
<dbReference type="InterPro" id="IPR050409">
    <property type="entry name" value="E3_ubiq-protein_ligase"/>
</dbReference>
<feature type="compositionally biased region" description="Basic and acidic residues" evidence="12">
    <location>
        <begin position="2013"/>
        <end position="2027"/>
    </location>
</feature>
<dbReference type="SUPFAM" id="SSF48371">
    <property type="entry name" value="ARM repeat"/>
    <property type="match status" value="1"/>
</dbReference>
<feature type="compositionally biased region" description="Basic and acidic residues" evidence="12">
    <location>
        <begin position="1947"/>
        <end position="1958"/>
    </location>
</feature>
<evidence type="ECO:0000256" key="7">
    <source>
        <dbReference type="ARBA" id="ARBA00022786"/>
    </source>
</evidence>